<feature type="compositionally biased region" description="Gly residues" evidence="6">
    <location>
        <begin position="262"/>
        <end position="280"/>
    </location>
</feature>
<dbReference type="GO" id="GO:0005886">
    <property type="term" value="C:plasma membrane"/>
    <property type="evidence" value="ECO:0007669"/>
    <property type="project" value="UniProtKB-SubCell"/>
</dbReference>
<dbReference type="OrthoDB" id="5024156at2"/>
<keyword evidence="2" id="KW-1003">Cell membrane</keyword>
<name>A0A5J6V3X7_9MICO</name>
<feature type="region of interest" description="Disordered" evidence="6">
    <location>
        <begin position="256"/>
        <end position="296"/>
    </location>
</feature>
<evidence type="ECO:0000256" key="7">
    <source>
        <dbReference type="SAM" id="Phobius"/>
    </source>
</evidence>
<evidence type="ECO:0000256" key="6">
    <source>
        <dbReference type="SAM" id="MobiDB-lite"/>
    </source>
</evidence>
<protein>
    <submittedName>
        <fullName evidence="8">Cytochrome c oxidase assembly protein</fullName>
    </submittedName>
</protein>
<dbReference type="Pfam" id="PF09678">
    <property type="entry name" value="Caa3_CtaG"/>
    <property type="match status" value="1"/>
</dbReference>
<evidence type="ECO:0000256" key="3">
    <source>
        <dbReference type="ARBA" id="ARBA00022692"/>
    </source>
</evidence>
<dbReference type="AlphaFoldDB" id="A0A5J6V3X7"/>
<proteinExistence type="predicted"/>
<evidence type="ECO:0000313" key="8">
    <source>
        <dbReference type="EMBL" id="QFG68435.1"/>
    </source>
</evidence>
<dbReference type="EMBL" id="CP044427">
    <property type="protein sequence ID" value="QFG68435.1"/>
    <property type="molecule type" value="Genomic_DNA"/>
</dbReference>
<feature type="transmembrane region" description="Helical" evidence="7">
    <location>
        <begin position="150"/>
        <end position="171"/>
    </location>
</feature>
<dbReference type="InterPro" id="IPR019108">
    <property type="entry name" value="Caa3_assmbl_CtaG-rel"/>
</dbReference>
<evidence type="ECO:0000256" key="2">
    <source>
        <dbReference type="ARBA" id="ARBA00022475"/>
    </source>
</evidence>
<keyword evidence="5 7" id="KW-0472">Membrane</keyword>
<accession>A0A5J6V3X7</accession>
<dbReference type="Proteomes" id="UP000326546">
    <property type="component" value="Chromosome"/>
</dbReference>
<reference evidence="8 9" key="1">
    <citation type="submission" date="2019-09" db="EMBL/GenBank/DDBJ databases">
        <title>Serinicoccus pratensis sp. nov., isolated from meadow soil.</title>
        <authorList>
            <person name="Zhang W."/>
        </authorList>
    </citation>
    <scope>NUCLEOTIDE SEQUENCE [LARGE SCALE GENOMIC DNA]</scope>
    <source>
        <strain evidence="8 9">W204</strain>
    </source>
</reference>
<keyword evidence="4 7" id="KW-1133">Transmembrane helix</keyword>
<keyword evidence="3 7" id="KW-0812">Transmembrane</keyword>
<gene>
    <name evidence="8" type="ORF">FY030_06650</name>
</gene>
<evidence type="ECO:0000256" key="4">
    <source>
        <dbReference type="ARBA" id="ARBA00022989"/>
    </source>
</evidence>
<feature type="transmembrane region" description="Helical" evidence="7">
    <location>
        <begin position="228"/>
        <end position="250"/>
    </location>
</feature>
<dbReference type="KEGG" id="serw:FY030_06650"/>
<feature type="transmembrane region" description="Helical" evidence="7">
    <location>
        <begin position="43"/>
        <end position="65"/>
    </location>
</feature>
<evidence type="ECO:0000313" key="9">
    <source>
        <dbReference type="Proteomes" id="UP000326546"/>
    </source>
</evidence>
<sequence length="296" mass="31104">MEIVDLAAEVRVLLLMILVGIAYLGMARRWAQRRGRAWSRWRTASWMTGLVVLAAGLSPALSALAHHDPVAHMVQHLLVGMYAPLGLILAAPVTLVLGATKTRTAQRVTGLLRTRPVHLLSHPATATVLSAGGLWVLYGTPLYALTAENTVVHHLVLVHLVAAGALFTWAVAGPDPAPRRPGLPVRLGALLASAASHAVLAKLLYARAGHWPPGGHGPVDRAEAAAMLMYYGGDVAELLLATVVLAGWYARSAPRMRHAGPGRTGRGSGGGMNRRGGARMGGQVRLASGPDGADLR</sequence>
<feature type="transmembrane region" description="Helical" evidence="7">
    <location>
        <begin position="119"/>
        <end position="138"/>
    </location>
</feature>
<feature type="transmembrane region" description="Helical" evidence="7">
    <location>
        <begin position="77"/>
        <end position="98"/>
    </location>
</feature>
<keyword evidence="9" id="KW-1185">Reference proteome</keyword>
<comment type="subcellular location">
    <subcellularLocation>
        <location evidence="1">Cell membrane</location>
        <topology evidence="1">Multi-pass membrane protein</topology>
    </subcellularLocation>
</comment>
<feature type="transmembrane region" description="Helical" evidence="7">
    <location>
        <begin position="183"/>
        <end position="208"/>
    </location>
</feature>
<evidence type="ECO:0000256" key="1">
    <source>
        <dbReference type="ARBA" id="ARBA00004651"/>
    </source>
</evidence>
<evidence type="ECO:0000256" key="5">
    <source>
        <dbReference type="ARBA" id="ARBA00023136"/>
    </source>
</evidence>
<organism evidence="8 9">
    <name type="scientific">Ornithinimicrobium pratense</name>
    <dbReference type="NCBI Taxonomy" id="2593973"/>
    <lineage>
        <taxon>Bacteria</taxon>
        <taxon>Bacillati</taxon>
        <taxon>Actinomycetota</taxon>
        <taxon>Actinomycetes</taxon>
        <taxon>Micrococcales</taxon>
        <taxon>Ornithinimicrobiaceae</taxon>
        <taxon>Ornithinimicrobium</taxon>
    </lineage>
</organism>
<feature type="transmembrane region" description="Helical" evidence="7">
    <location>
        <begin position="12"/>
        <end position="31"/>
    </location>
</feature>
<dbReference type="RefSeq" id="WP_158060823.1">
    <property type="nucleotide sequence ID" value="NZ_CP044427.1"/>
</dbReference>